<reference evidence="5" key="1">
    <citation type="submission" date="2023-05" db="EMBL/GenBank/DDBJ databases">
        <title>[olsenella] sp. nov., isolated from a pig farm feces dump.</title>
        <authorList>
            <person name="Chang Y.-H."/>
        </authorList>
    </citation>
    <scope>NUCLEOTIDE SEQUENCE</scope>
    <source>
        <strain evidence="5">YH-ols2217</strain>
    </source>
</reference>
<sequence>MTNVLEVRNLEKVYGSGRGSTTQALAGVSFSVATGETVAIMGPSGSGKTTLLNCIATIDRPTSGEVIVNGQDVAALRQRQLAAFRRTELGFIFQDSNLLDTLTCFENIALPLTISRVRPAEIKTSVETVATTLGVAELLDKYPYQVSGGQAQRVAAARAIVANPSLVLADEPTGALDSKNSQILLECFESLNQRFDSTILMVTHDAFAASFCHRVLFIRDGRLFTELRRGDKGRHDFFDDVMRVVAVIGGGADGDGR</sequence>
<evidence type="ECO:0000256" key="1">
    <source>
        <dbReference type="ARBA" id="ARBA00022448"/>
    </source>
</evidence>
<feature type="domain" description="ABC transporter" evidence="4">
    <location>
        <begin position="5"/>
        <end position="245"/>
    </location>
</feature>
<dbReference type="InterPro" id="IPR027417">
    <property type="entry name" value="P-loop_NTPase"/>
</dbReference>
<dbReference type="RefSeq" id="WP_283713590.1">
    <property type="nucleotide sequence ID" value="NZ_JASJEW010000005.1"/>
</dbReference>
<accession>A0ABT6ZJV3</accession>
<dbReference type="PANTHER" id="PTHR24220:SF674">
    <property type="entry name" value="BACITRACIN EXPORT ATP-BINDING PROTEIN BCEA"/>
    <property type="match status" value="1"/>
</dbReference>
<evidence type="ECO:0000313" key="5">
    <source>
        <dbReference type="EMBL" id="MDJ1129333.1"/>
    </source>
</evidence>
<dbReference type="SUPFAM" id="SSF52540">
    <property type="entry name" value="P-loop containing nucleoside triphosphate hydrolases"/>
    <property type="match status" value="1"/>
</dbReference>
<dbReference type="Pfam" id="PF00005">
    <property type="entry name" value="ABC_tran"/>
    <property type="match status" value="1"/>
</dbReference>
<name>A0ABT6ZJV3_9ACTN</name>
<dbReference type="GO" id="GO:0005524">
    <property type="term" value="F:ATP binding"/>
    <property type="evidence" value="ECO:0007669"/>
    <property type="project" value="UniProtKB-KW"/>
</dbReference>
<evidence type="ECO:0000313" key="6">
    <source>
        <dbReference type="Proteomes" id="UP001431693"/>
    </source>
</evidence>
<comment type="caution">
    <text evidence="5">The sequence shown here is derived from an EMBL/GenBank/DDBJ whole genome shotgun (WGS) entry which is preliminary data.</text>
</comment>
<dbReference type="CDD" id="cd03255">
    <property type="entry name" value="ABC_MJ0796_LolCDE_FtsE"/>
    <property type="match status" value="1"/>
</dbReference>
<keyword evidence="6" id="KW-1185">Reference proteome</keyword>
<dbReference type="InterPro" id="IPR015854">
    <property type="entry name" value="ABC_transpr_LolD-like"/>
</dbReference>
<keyword evidence="1" id="KW-0813">Transport</keyword>
<dbReference type="PROSITE" id="PS50893">
    <property type="entry name" value="ABC_TRANSPORTER_2"/>
    <property type="match status" value="1"/>
</dbReference>
<dbReference type="Proteomes" id="UP001431693">
    <property type="component" value="Unassembled WGS sequence"/>
</dbReference>
<dbReference type="SMART" id="SM00382">
    <property type="entry name" value="AAA"/>
    <property type="match status" value="1"/>
</dbReference>
<protein>
    <submittedName>
        <fullName evidence="5">ABC transporter ATP-binding protein</fullName>
    </submittedName>
</protein>
<dbReference type="InterPro" id="IPR003439">
    <property type="entry name" value="ABC_transporter-like_ATP-bd"/>
</dbReference>
<dbReference type="PANTHER" id="PTHR24220">
    <property type="entry name" value="IMPORT ATP-BINDING PROTEIN"/>
    <property type="match status" value="1"/>
</dbReference>
<dbReference type="InterPro" id="IPR017911">
    <property type="entry name" value="MacB-like_ATP-bd"/>
</dbReference>
<keyword evidence="2" id="KW-0547">Nucleotide-binding</keyword>
<dbReference type="Gene3D" id="3.40.50.300">
    <property type="entry name" value="P-loop containing nucleotide triphosphate hydrolases"/>
    <property type="match status" value="1"/>
</dbReference>
<evidence type="ECO:0000256" key="2">
    <source>
        <dbReference type="ARBA" id="ARBA00022741"/>
    </source>
</evidence>
<dbReference type="InterPro" id="IPR003593">
    <property type="entry name" value="AAA+_ATPase"/>
</dbReference>
<proteinExistence type="predicted"/>
<evidence type="ECO:0000259" key="4">
    <source>
        <dbReference type="PROSITE" id="PS50893"/>
    </source>
</evidence>
<dbReference type="EMBL" id="JASJEX010000002">
    <property type="protein sequence ID" value="MDJ1129333.1"/>
    <property type="molecule type" value="Genomic_DNA"/>
</dbReference>
<gene>
    <name evidence="5" type="ORF">QJ043_04480</name>
</gene>
<evidence type="ECO:0000256" key="3">
    <source>
        <dbReference type="ARBA" id="ARBA00022840"/>
    </source>
</evidence>
<organism evidence="5 6">
    <name type="scientific">Kribbibacterium absianum</name>
    <dbReference type="NCBI Taxonomy" id="3044210"/>
    <lineage>
        <taxon>Bacteria</taxon>
        <taxon>Bacillati</taxon>
        <taxon>Actinomycetota</taxon>
        <taxon>Coriobacteriia</taxon>
        <taxon>Coriobacteriales</taxon>
        <taxon>Kribbibacteriaceae</taxon>
        <taxon>Kribbibacterium</taxon>
    </lineage>
</organism>
<keyword evidence="3 5" id="KW-0067">ATP-binding</keyword>